<dbReference type="PIRSF" id="PIRSF004846">
    <property type="entry name" value="ModA"/>
    <property type="match status" value="1"/>
</dbReference>
<keyword evidence="4 7" id="KW-0732">Signal</keyword>
<comment type="subunit">
    <text evidence="5">The complex is composed of two ATP-binding proteins (ModC), two transmembrane proteins (ModB) and a solute-binding protein (ModA).</text>
</comment>
<evidence type="ECO:0000256" key="5">
    <source>
        <dbReference type="ARBA" id="ARBA00062515"/>
    </source>
</evidence>
<comment type="caution">
    <text evidence="8">The sequence shown here is derived from an EMBL/GenBank/DDBJ whole genome shotgun (WGS) entry which is preliminary data.</text>
</comment>
<protein>
    <submittedName>
        <fullName evidence="8">Molybdate transport system substrate-binding protein</fullName>
    </submittedName>
</protein>
<dbReference type="InterPro" id="IPR005950">
    <property type="entry name" value="ModA"/>
</dbReference>
<dbReference type="Pfam" id="PF13531">
    <property type="entry name" value="SBP_bac_11"/>
    <property type="match status" value="1"/>
</dbReference>
<evidence type="ECO:0000256" key="3">
    <source>
        <dbReference type="ARBA" id="ARBA00022723"/>
    </source>
</evidence>
<keyword evidence="2 6" id="KW-0500">Molybdenum</keyword>
<feature type="chain" id="PRO_5032340748" evidence="7">
    <location>
        <begin position="20"/>
        <end position="246"/>
    </location>
</feature>
<dbReference type="GO" id="GO:0030973">
    <property type="term" value="F:molybdate ion binding"/>
    <property type="evidence" value="ECO:0007669"/>
    <property type="project" value="InterPro"/>
</dbReference>
<accession>A0A840CDW0</accession>
<dbReference type="EMBL" id="JACIEQ010000001">
    <property type="protein sequence ID" value="MBB4020996.1"/>
    <property type="molecule type" value="Genomic_DNA"/>
</dbReference>
<evidence type="ECO:0000256" key="6">
    <source>
        <dbReference type="PIRSR" id="PIRSR004846-1"/>
    </source>
</evidence>
<evidence type="ECO:0000256" key="4">
    <source>
        <dbReference type="ARBA" id="ARBA00022729"/>
    </source>
</evidence>
<dbReference type="PANTHER" id="PTHR30632">
    <property type="entry name" value="MOLYBDATE-BINDING PERIPLASMIC PROTEIN"/>
    <property type="match status" value="1"/>
</dbReference>
<evidence type="ECO:0000256" key="2">
    <source>
        <dbReference type="ARBA" id="ARBA00022505"/>
    </source>
</evidence>
<feature type="signal peptide" evidence="7">
    <location>
        <begin position="1"/>
        <end position="19"/>
    </location>
</feature>
<dbReference type="FunFam" id="3.40.190.10:FF:000035">
    <property type="entry name" value="Molybdate ABC transporter substrate-binding protein"/>
    <property type="match status" value="1"/>
</dbReference>
<name>A0A840CDW0_9RHOB</name>
<dbReference type="GO" id="GO:1901359">
    <property type="term" value="F:tungstate binding"/>
    <property type="evidence" value="ECO:0007669"/>
    <property type="project" value="UniProtKB-ARBA"/>
</dbReference>
<keyword evidence="9" id="KW-1185">Reference proteome</keyword>
<proteinExistence type="inferred from homology"/>
<dbReference type="GO" id="GO:0046872">
    <property type="term" value="F:metal ion binding"/>
    <property type="evidence" value="ECO:0007669"/>
    <property type="project" value="UniProtKB-KW"/>
</dbReference>
<evidence type="ECO:0000313" key="8">
    <source>
        <dbReference type="EMBL" id="MBB4020996.1"/>
    </source>
</evidence>
<dbReference type="Gene3D" id="3.40.190.10">
    <property type="entry name" value="Periplasmic binding protein-like II"/>
    <property type="match status" value="2"/>
</dbReference>
<sequence>MKNLLLAVFMALAGGSVRAEEINVAVAANFTEAATEIATAFEAATGHRALLSFGPTGQLFTQITQNAPFDVFLAADSARPARAVEEGLAVAGTNFTYAIGKLVLWSADPGLVTDETVLSSDGFTRIALANPETAPYGAAAVDVMRNLGVHDRLEPKFVRGNSIAQTYQFVATGNAELGFVALSQLAGRTEGSAWIVPDDLYAPIRQDAVLLSNGAGNPAAQAFVGFLKGPEAAAIIARYGYGTDAG</sequence>
<dbReference type="AlphaFoldDB" id="A0A840CDW0"/>
<evidence type="ECO:0000256" key="1">
    <source>
        <dbReference type="ARBA" id="ARBA00009175"/>
    </source>
</evidence>
<reference evidence="8" key="1">
    <citation type="submission" date="2020-08" db="EMBL/GenBank/DDBJ databases">
        <title>Genomic Encyclopedia of Type Strains, Phase IV (KMG-IV): sequencing the most valuable type-strain genomes for metagenomic binning, comparative biology and taxonomic classification.</title>
        <authorList>
            <person name="Goeker M."/>
        </authorList>
    </citation>
    <scope>NUCLEOTIDE SEQUENCE [LARGE SCALE GENOMIC DNA]</scope>
    <source>
        <strain evidence="8">DSM 105040</strain>
    </source>
</reference>
<dbReference type="InterPro" id="IPR050682">
    <property type="entry name" value="ModA/WtpA"/>
</dbReference>
<organism evidence="8 9">
    <name type="scientific">Actibacterium naphthalenivorans</name>
    <dbReference type="NCBI Taxonomy" id="1614693"/>
    <lineage>
        <taxon>Bacteria</taxon>
        <taxon>Pseudomonadati</taxon>
        <taxon>Pseudomonadota</taxon>
        <taxon>Alphaproteobacteria</taxon>
        <taxon>Rhodobacterales</taxon>
        <taxon>Roseobacteraceae</taxon>
        <taxon>Actibacterium</taxon>
    </lineage>
</organism>
<gene>
    <name evidence="8" type="ORF">GGR17_000787</name>
</gene>
<dbReference type="NCBIfam" id="TIGR01256">
    <property type="entry name" value="modA"/>
    <property type="match status" value="1"/>
</dbReference>
<dbReference type="Proteomes" id="UP000585681">
    <property type="component" value="Unassembled WGS sequence"/>
</dbReference>
<keyword evidence="3 6" id="KW-0479">Metal-binding</keyword>
<dbReference type="PANTHER" id="PTHR30632:SF14">
    <property type="entry name" value="TUNGSTATE_MOLYBDATE_CHROMATE-BINDING PROTEIN MODA"/>
    <property type="match status" value="1"/>
</dbReference>
<dbReference type="SUPFAM" id="SSF53850">
    <property type="entry name" value="Periplasmic binding protein-like II"/>
    <property type="match status" value="1"/>
</dbReference>
<evidence type="ECO:0000256" key="7">
    <source>
        <dbReference type="SAM" id="SignalP"/>
    </source>
</evidence>
<feature type="binding site" evidence="6">
    <location>
        <position position="163"/>
    </location>
    <ligand>
        <name>molybdate</name>
        <dbReference type="ChEBI" id="CHEBI:36264"/>
    </ligand>
</feature>
<dbReference type="GO" id="GO:0015689">
    <property type="term" value="P:molybdate ion transport"/>
    <property type="evidence" value="ECO:0007669"/>
    <property type="project" value="InterPro"/>
</dbReference>
<comment type="similarity">
    <text evidence="1">Belongs to the bacterial solute-binding protein ModA family.</text>
</comment>
<dbReference type="CDD" id="cd13539">
    <property type="entry name" value="PBP2_AvModA"/>
    <property type="match status" value="1"/>
</dbReference>
<feature type="binding site" evidence="6">
    <location>
        <position position="56"/>
    </location>
    <ligand>
        <name>molybdate</name>
        <dbReference type="ChEBI" id="CHEBI:36264"/>
    </ligand>
</feature>
<dbReference type="InterPro" id="IPR044084">
    <property type="entry name" value="AvModA-like_subst-bd"/>
</dbReference>
<evidence type="ECO:0000313" key="9">
    <source>
        <dbReference type="Proteomes" id="UP000585681"/>
    </source>
</evidence>
<dbReference type="RefSeq" id="WP_255353377.1">
    <property type="nucleotide sequence ID" value="NZ_JACIEQ010000001.1"/>
</dbReference>